<feature type="binding site" evidence="6">
    <location>
        <position position="411"/>
    </location>
    <ligand>
        <name>Mg(2+)</name>
        <dbReference type="ChEBI" id="CHEBI:18420"/>
    </ligand>
</feature>
<evidence type="ECO:0000256" key="4">
    <source>
        <dbReference type="ARBA" id="ARBA00022723"/>
    </source>
</evidence>
<evidence type="ECO:0000256" key="6">
    <source>
        <dbReference type="PIRSR" id="PIRSR601501-1"/>
    </source>
</evidence>
<comment type="caution">
    <text evidence="7">The sequence shown here is derived from an EMBL/GenBank/DDBJ whole genome shotgun (WGS) entry which is preliminary data.</text>
</comment>
<feature type="binding site" evidence="6">
    <location>
        <position position="49"/>
    </location>
    <ligand>
        <name>Mg(2+)</name>
        <dbReference type="ChEBI" id="CHEBI:18420"/>
    </ligand>
</feature>
<sequence>MAASPKVAKTLNIAPVTRIEGHAGIEIMLDDAGNVADARLNVMSLRGFEKFVVGRPIEEVPRIVNRICGICPWNHHLASMKAVDGCLGLTPPPTGRKLREFCQMLAYIPDKILHFYFLAAPDFVLGPDADVAVRNVVGIIGAAPELAKQVVHMRYKTQMALEKFAGKVIHPMAAVAGGFSKPMLEEERKELLEVIKEAKEFGLFTIKFARENVFPKYLEAVKTVGVFESGYIGTVVPGTGALELYDGELRLMDRDGSYDQFKYSEYGNYIAEHTEDWSYLKFPYIKKHGGIKLDETDAKGVYRSNCLARINVCDQMRTPLAQKELEIFRKEFGRPAHLTLLYHWARLIELVQCCERAEELLNDPEITGRDIRAKNIVPKAGEGVGCVEAPRGTLIHHYKSDENGMCTFANLIVGTTHNNAGMNLSVKQAAKALIKNGKYDQGILNTVELAVRAYDP</sequence>
<evidence type="ECO:0000313" key="8">
    <source>
        <dbReference type="Proteomes" id="UP000011922"/>
    </source>
</evidence>
<dbReference type="PANTHER" id="PTHR43600:SF2">
    <property type="entry name" value="F420-NON-REDUCING HYDROGENASE VHU SUBUNIT A"/>
    <property type="match status" value="1"/>
</dbReference>
<comment type="cofactor">
    <cofactor evidence="1 6">
        <name>Ni(2+)</name>
        <dbReference type="ChEBI" id="CHEBI:49786"/>
    </cofactor>
</comment>
<dbReference type="GO" id="GO:0016151">
    <property type="term" value="F:nickel cation binding"/>
    <property type="evidence" value="ECO:0007669"/>
    <property type="project" value="InterPro"/>
</dbReference>
<evidence type="ECO:0000256" key="2">
    <source>
        <dbReference type="ARBA" id="ARBA00009292"/>
    </source>
</evidence>
<dbReference type="Pfam" id="PF00374">
    <property type="entry name" value="NiFeSe_Hases"/>
    <property type="match status" value="1"/>
</dbReference>
<evidence type="ECO:0000256" key="3">
    <source>
        <dbReference type="ARBA" id="ARBA00022596"/>
    </source>
</evidence>
<accession>M5PPR3</accession>
<reference evidence="7 8" key="1">
    <citation type="journal article" date="2013" name="Genome Announc.">
        <title>Draft Genome Sequence for Desulfovibrio africanus Strain PCS.</title>
        <authorList>
            <person name="Brown S.D."/>
            <person name="Utturkar S.M."/>
            <person name="Arkin A.P."/>
            <person name="Deutschbauer A.M."/>
            <person name="Elias D.A."/>
            <person name="Hazen T.C."/>
            <person name="Chakraborty R."/>
        </authorList>
    </citation>
    <scope>NUCLEOTIDE SEQUENCE [LARGE SCALE GENOMIC DNA]</scope>
    <source>
        <strain evidence="7 8">PCS</strain>
    </source>
</reference>
<feature type="binding site" evidence="6">
    <location>
        <position position="71"/>
    </location>
    <ligand>
        <name>Ni(2+)</name>
        <dbReference type="ChEBI" id="CHEBI:49786"/>
    </ligand>
</feature>
<gene>
    <name evidence="7" type="ORF">PCS_03429</name>
</gene>
<evidence type="ECO:0000256" key="1">
    <source>
        <dbReference type="ARBA" id="ARBA00001967"/>
    </source>
</evidence>
<dbReference type="PANTHER" id="PTHR43600">
    <property type="entry name" value="COENZYME F420 HYDROGENASE, SUBUNIT ALPHA"/>
    <property type="match status" value="1"/>
</dbReference>
<evidence type="ECO:0000313" key="7">
    <source>
        <dbReference type="EMBL" id="EMG35945.1"/>
    </source>
</evidence>
<feature type="binding site" evidence="6">
    <location>
        <position position="68"/>
    </location>
    <ligand>
        <name>Ni(2+)</name>
        <dbReference type="ChEBI" id="CHEBI:49786"/>
    </ligand>
</feature>
<dbReference type="GO" id="GO:0016491">
    <property type="term" value="F:oxidoreductase activity"/>
    <property type="evidence" value="ECO:0007669"/>
    <property type="project" value="UniProtKB-KW"/>
</dbReference>
<dbReference type="AlphaFoldDB" id="M5PPR3"/>
<feature type="binding site" evidence="6">
    <location>
        <position position="71"/>
    </location>
    <ligand>
        <name>Fe cation</name>
        <dbReference type="ChEBI" id="CHEBI:24875"/>
    </ligand>
</feature>
<proteinExistence type="inferred from homology"/>
<keyword evidence="6" id="KW-0460">Magnesium</keyword>
<comment type="similarity">
    <text evidence="2">Belongs to the [NiFe]/[NiFeSe] hydrogenase large subunit family.</text>
</comment>
<protein>
    <submittedName>
        <fullName evidence="7">Coenzyme F420-reducing hydrogenase, alpha subunit</fullName>
    </submittedName>
</protein>
<evidence type="ECO:0000256" key="5">
    <source>
        <dbReference type="ARBA" id="ARBA00023002"/>
    </source>
</evidence>
<dbReference type="Gene3D" id="1.10.645.10">
    <property type="entry name" value="Cytochrome-c3 Hydrogenase, chain B"/>
    <property type="match status" value="1"/>
</dbReference>
<keyword evidence="6" id="KW-0408">Iron</keyword>
<dbReference type="InterPro" id="IPR029014">
    <property type="entry name" value="NiFe-Hase_large"/>
</dbReference>
<dbReference type="InterPro" id="IPR001501">
    <property type="entry name" value="Ni-dep_hyd_lsu"/>
</dbReference>
<comment type="cofactor">
    <cofactor evidence="6">
        <name>Fe cation</name>
        <dbReference type="ChEBI" id="CHEBI:24875"/>
    </cofactor>
</comment>
<name>M5PPR3_DESAF</name>
<dbReference type="EMBL" id="AOSV01000038">
    <property type="protein sequence ID" value="EMG35945.1"/>
    <property type="molecule type" value="Genomic_DNA"/>
</dbReference>
<organism evidence="7 8">
    <name type="scientific">Desulfocurvibacter africanus PCS</name>
    <dbReference type="NCBI Taxonomy" id="1262666"/>
    <lineage>
        <taxon>Bacteria</taxon>
        <taxon>Pseudomonadati</taxon>
        <taxon>Thermodesulfobacteriota</taxon>
        <taxon>Desulfovibrionia</taxon>
        <taxon>Desulfovibrionales</taxon>
        <taxon>Desulfovibrionaceae</taxon>
        <taxon>Desulfocurvibacter</taxon>
    </lineage>
</organism>
<dbReference type="Proteomes" id="UP000011922">
    <property type="component" value="Unassembled WGS sequence"/>
</dbReference>
<keyword evidence="4 6" id="KW-0479">Metal-binding</keyword>
<dbReference type="SUPFAM" id="SSF56762">
    <property type="entry name" value="HydB/Nqo4-like"/>
    <property type="match status" value="1"/>
</dbReference>
<dbReference type="PATRIC" id="fig|1262666.3.peg.3485"/>
<keyword evidence="5" id="KW-0560">Oxidoreductase</keyword>
<keyword evidence="3 6" id="KW-0533">Nickel</keyword>